<evidence type="ECO:0000313" key="3">
    <source>
        <dbReference type="WBParaSite" id="TREG1_10320.1"/>
    </source>
</evidence>
<dbReference type="InterPro" id="IPR007320">
    <property type="entry name" value="PDCD2_C"/>
</dbReference>
<evidence type="ECO:0000313" key="2">
    <source>
        <dbReference type="Proteomes" id="UP000050795"/>
    </source>
</evidence>
<proteinExistence type="predicted"/>
<reference evidence="2" key="1">
    <citation type="submission" date="2022-06" db="EMBL/GenBank/DDBJ databases">
        <authorList>
            <person name="Berger JAMES D."/>
            <person name="Berger JAMES D."/>
        </authorList>
    </citation>
    <scope>NUCLEOTIDE SEQUENCE [LARGE SCALE GENOMIC DNA]</scope>
</reference>
<sequence>MMPSKLALGFAASGTPWHLISHLFPDKIGGRPAWLALSHLPSPSELACPVCLNPMCFVLQLYSPLSEKSDCFHRMLFLFMCRKGGCHHEVDQTPFYVFRSQLPRENCYYSFEPPENEYPSWETVKSLLESNSLPCAAKYCSLCPVCGCKAEKGVRSVRILSIVQKFISDDETKALESIAKKETKEEVRFRKFKESMKSAPDQVVRFQRGGKPIWLSDSPPVVKNCEVCGAERIFEFQVTPQLLCHLHLDRVDEPSPDFGSLYIFTCSNSCALPRKKERMGNAGESCTSDLDGDLIEYQREVVIRQGVP</sequence>
<dbReference type="PANTHER" id="PTHR12298">
    <property type="entry name" value="PCDC2 PROGRAMMED CELL DEATH PROTEIN 2 -RELATED"/>
    <property type="match status" value="1"/>
</dbReference>
<evidence type="ECO:0000259" key="1">
    <source>
        <dbReference type="Pfam" id="PF04194"/>
    </source>
</evidence>
<feature type="domain" description="Programmed cell death protein 2 C-terminal" evidence="1">
    <location>
        <begin position="189"/>
        <end position="278"/>
    </location>
</feature>
<dbReference type="WBParaSite" id="TREG1_10320.2">
    <property type="protein sequence ID" value="TREG1_10320.2"/>
    <property type="gene ID" value="TREG1_10320"/>
</dbReference>
<accession>A0AA85IQQ5</accession>
<dbReference type="PANTHER" id="PTHR12298:SF4">
    <property type="entry name" value="PROGRAMMED CELL DEATH PROTEIN 2"/>
    <property type="match status" value="1"/>
</dbReference>
<name>A0AA85IQQ5_TRIRE</name>
<reference evidence="3 4" key="2">
    <citation type="submission" date="2023-11" db="UniProtKB">
        <authorList>
            <consortium name="WormBaseParasite"/>
        </authorList>
    </citation>
    <scope>IDENTIFICATION</scope>
</reference>
<dbReference type="GO" id="GO:0005634">
    <property type="term" value="C:nucleus"/>
    <property type="evidence" value="ECO:0007669"/>
    <property type="project" value="TreeGrafter"/>
</dbReference>
<dbReference type="Pfam" id="PF04194">
    <property type="entry name" value="PDCD2_C"/>
    <property type="match status" value="1"/>
</dbReference>
<dbReference type="AlphaFoldDB" id="A0AA85IQQ5"/>
<dbReference type="Proteomes" id="UP000050795">
    <property type="component" value="Unassembled WGS sequence"/>
</dbReference>
<evidence type="ECO:0000313" key="4">
    <source>
        <dbReference type="WBParaSite" id="TREG1_10320.2"/>
    </source>
</evidence>
<dbReference type="WBParaSite" id="TREG1_10320.1">
    <property type="protein sequence ID" value="TREG1_10320.1"/>
    <property type="gene ID" value="TREG1_10320"/>
</dbReference>
<keyword evidence="2" id="KW-1185">Reference proteome</keyword>
<organism evidence="2 4">
    <name type="scientific">Trichobilharzia regenti</name>
    <name type="common">Nasal bird schistosome</name>
    <dbReference type="NCBI Taxonomy" id="157069"/>
    <lineage>
        <taxon>Eukaryota</taxon>
        <taxon>Metazoa</taxon>
        <taxon>Spiralia</taxon>
        <taxon>Lophotrochozoa</taxon>
        <taxon>Platyhelminthes</taxon>
        <taxon>Trematoda</taxon>
        <taxon>Digenea</taxon>
        <taxon>Strigeidida</taxon>
        <taxon>Schistosomatoidea</taxon>
        <taxon>Schistosomatidae</taxon>
        <taxon>Trichobilharzia</taxon>
    </lineage>
</organism>
<protein>
    <recommendedName>
        <fullName evidence="1">Programmed cell death protein 2 C-terminal domain-containing protein</fullName>
    </recommendedName>
</protein>
<dbReference type="GO" id="GO:0005737">
    <property type="term" value="C:cytoplasm"/>
    <property type="evidence" value="ECO:0007669"/>
    <property type="project" value="InterPro"/>
</dbReference>